<gene>
    <name evidence="2" type="ORF">C0Q70_11897</name>
</gene>
<name>A0A2T7P7A0_POMCA</name>
<proteinExistence type="predicted"/>
<dbReference type="EMBL" id="PZQS01000006">
    <property type="protein sequence ID" value="PVD29300.1"/>
    <property type="molecule type" value="Genomic_DNA"/>
</dbReference>
<evidence type="ECO:0000313" key="3">
    <source>
        <dbReference type="Proteomes" id="UP000245119"/>
    </source>
</evidence>
<evidence type="ECO:0000256" key="1">
    <source>
        <dbReference type="SAM" id="MobiDB-lite"/>
    </source>
</evidence>
<reference evidence="2 3" key="1">
    <citation type="submission" date="2018-04" db="EMBL/GenBank/DDBJ databases">
        <title>The genome of golden apple snail Pomacea canaliculata provides insight into stress tolerance and invasive adaptation.</title>
        <authorList>
            <person name="Liu C."/>
            <person name="Liu B."/>
            <person name="Ren Y."/>
            <person name="Zhang Y."/>
            <person name="Wang H."/>
            <person name="Li S."/>
            <person name="Jiang F."/>
            <person name="Yin L."/>
            <person name="Zhang G."/>
            <person name="Qian W."/>
            <person name="Fan W."/>
        </authorList>
    </citation>
    <scope>NUCLEOTIDE SEQUENCE [LARGE SCALE GENOMIC DNA]</scope>
    <source>
        <strain evidence="2">SZHN2017</strain>
        <tissue evidence="2">Muscle</tissue>
    </source>
</reference>
<organism evidence="2 3">
    <name type="scientific">Pomacea canaliculata</name>
    <name type="common">Golden apple snail</name>
    <dbReference type="NCBI Taxonomy" id="400727"/>
    <lineage>
        <taxon>Eukaryota</taxon>
        <taxon>Metazoa</taxon>
        <taxon>Spiralia</taxon>
        <taxon>Lophotrochozoa</taxon>
        <taxon>Mollusca</taxon>
        <taxon>Gastropoda</taxon>
        <taxon>Caenogastropoda</taxon>
        <taxon>Architaenioglossa</taxon>
        <taxon>Ampullarioidea</taxon>
        <taxon>Ampullariidae</taxon>
        <taxon>Pomacea</taxon>
    </lineage>
</organism>
<evidence type="ECO:0000313" key="2">
    <source>
        <dbReference type="EMBL" id="PVD29300.1"/>
    </source>
</evidence>
<comment type="caution">
    <text evidence="2">The sequence shown here is derived from an EMBL/GenBank/DDBJ whole genome shotgun (WGS) entry which is preliminary data.</text>
</comment>
<accession>A0A2T7P7A0</accession>
<dbReference type="Proteomes" id="UP000245119">
    <property type="component" value="Linkage Group LG6"/>
</dbReference>
<protein>
    <submittedName>
        <fullName evidence="2">Uncharacterized protein</fullName>
    </submittedName>
</protein>
<sequence length="145" mass="16064">MVGLRVDTCLLLKHESNTLVFNTLLCLLGEFALCHELPRVINLLSFSTDSVRLAGFLLYLLRTSMAALTSLLVNTDLHKAVNVLFSRNKGKVQDVFDLGSTGGERENLVENKEVNEPQIVPILYPDGEDGTDPTVATSDNYREIK</sequence>
<dbReference type="AlphaFoldDB" id="A0A2T7P7A0"/>
<keyword evidence="3" id="KW-1185">Reference proteome</keyword>
<feature type="region of interest" description="Disordered" evidence="1">
    <location>
        <begin position="125"/>
        <end position="145"/>
    </location>
</feature>